<organism evidence="1 2">
    <name type="scientific">Canavalia gladiata</name>
    <name type="common">Sword bean</name>
    <name type="synonym">Dolichos gladiatus</name>
    <dbReference type="NCBI Taxonomy" id="3824"/>
    <lineage>
        <taxon>Eukaryota</taxon>
        <taxon>Viridiplantae</taxon>
        <taxon>Streptophyta</taxon>
        <taxon>Embryophyta</taxon>
        <taxon>Tracheophyta</taxon>
        <taxon>Spermatophyta</taxon>
        <taxon>Magnoliopsida</taxon>
        <taxon>eudicotyledons</taxon>
        <taxon>Gunneridae</taxon>
        <taxon>Pentapetalae</taxon>
        <taxon>rosids</taxon>
        <taxon>fabids</taxon>
        <taxon>Fabales</taxon>
        <taxon>Fabaceae</taxon>
        <taxon>Papilionoideae</taxon>
        <taxon>50 kb inversion clade</taxon>
        <taxon>NPAAA clade</taxon>
        <taxon>indigoferoid/millettioid clade</taxon>
        <taxon>Phaseoleae</taxon>
        <taxon>Canavalia</taxon>
    </lineage>
</organism>
<evidence type="ECO:0000313" key="2">
    <source>
        <dbReference type="Proteomes" id="UP001367508"/>
    </source>
</evidence>
<dbReference type="AlphaFoldDB" id="A0AAN9N456"/>
<gene>
    <name evidence="1" type="ORF">VNO77_05494</name>
</gene>
<keyword evidence="2" id="KW-1185">Reference proteome</keyword>
<comment type="caution">
    <text evidence="1">The sequence shown here is derived from an EMBL/GenBank/DDBJ whole genome shotgun (WGS) entry which is preliminary data.</text>
</comment>
<reference evidence="1 2" key="1">
    <citation type="submission" date="2024-01" db="EMBL/GenBank/DDBJ databases">
        <title>The genomes of 5 underutilized Papilionoideae crops provide insights into root nodulation and disease resistanc.</title>
        <authorList>
            <person name="Jiang F."/>
        </authorList>
    </citation>
    <scope>NUCLEOTIDE SEQUENCE [LARGE SCALE GENOMIC DNA]</scope>
    <source>
        <strain evidence="1">LVBAO_FW01</strain>
        <tissue evidence="1">Leaves</tissue>
    </source>
</reference>
<proteinExistence type="predicted"/>
<sequence length="79" mass="9106">MCNILWQSRTQTHAFRLNDVVQFIMRCSLPFFGCFALLDSFLSFASPSASIGLLYWRFNSQFVSIQFSSLRLKVSDCPI</sequence>
<dbReference type="EMBL" id="JAYMYQ010000001">
    <property type="protein sequence ID" value="KAK7363354.1"/>
    <property type="molecule type" value="Genomic_DNA"/>
</dbReference>
<protein>
    <submittedName>
        <fullName evidence="1">Uncharacterized protein</fullName>
    </submittedName>
</protein>
<accession>A0AAN9N456</accession>
<name>A0AAN9N456_CANGL</name>
<dbReference type="Proteomes" id="UP001367508">
    <property type="component" value="Unassembled WGS sequence"/>
</dbReference>
<evidence type="ECO:0000313" key="1">
    <source>
        <dbReference type="EMBL" id="KAK7363354.1"/>
    </source>
</evidence>